<dbReference type="InterPro" id="IPR036855">
    <property type="entry name" value="Znf_CCCH_sf"/>
</dbReference>
<dbReference type="InterPro" id="IPR035979">
    <property type="entry name" value="RBD_domain_sf"/>
</dbReference>
<dbReference type="Pfam" id="PF00076">
    <property type="entry name" value="RRM_1"/>
    <property type="match status" value="1"/>
</dbReference>
<dbReference type="Pfam" id="PF16131">
    <property type="entry name" value="Torus"/>
    <property type="match status" value="1"/>
</dbReference>
<dbReference type="InterPro" id="IPR048995">
    <property type="entry name" value="STL11/RBM22-like_N"/>
</dbReference>
<dbReference type="SUPFAM" id="SSF90229">
    <property type="entry name" value="CCCH zinc finger"/>
    <property type="match status" value="1"/>
</dbReference>
<reference evidence="10" key="1">
    <citation type="submission" date="2021-01" db="EMBL/GenBank/DDBJ databases">
        <authorList>
            <person name="Corre E."/>
            <person name="Pelletier E."/>
            <person name="Niang G."/>
            <person name="Scheremetjew M."/>
            <person name="Finn R."/>
            <person name="Kale V."/>
            <person name="Holt S."/>
            <person name="Cochrane G."/>
            <person name="Meng A."/>
            <person name="Brown T."/>
            <person name="Cohen L."/>
        </authorList>
    </citation>
    <scope>NUCLEOTIDE SEQUENCE</scope>
    <source>
        <strain evidence="10">CCMP 769</strain>
    </source>
</reference>
<dbReference type="PROSITE" id="PS50103">
    <property type="entry name" value="ZF_C3H1"/>
    <property type="match status" value="1"/>
</dbReference>
<accession>A0A7S2ZME9</accession>
<evidence type="ECO:0000256" key="3">
    <source>
        <dbReference type="ARBA" id="ARBA00022833"/>
    </source>
</evidence>
<evidence type="ECO:0008006" key="11">
    <source>
        <dbReference type="Google" id="ProtNLM"/>
    </source>
</evidence>
<dbReference type="Gene3D" id="4.10.1000.10">
    <property type="entry name" value="Zinc finger, CCCH-type"/>
    <property type="match status" value="1"/>
</dbReference>
<dbReference type="GO" id="GO:0071007">
    <property type="term" value="C:U2-type catalytic step 2 spliceosome"/>
    <property type="evidence" value="ECO:0007669"/>
    <property type="project" value="TreeGrafter"/>
</dbReference>
<evidence type="ECO:0000256" key="2">
    <source>
        <dbReference type="ARBA" id="ARBA00022771"/>
    </source>
</evidence>
<dbReference type="PANTHER" id="PTHR14089">
    <property type="entry name" value="PRE-MRNA-SPLICING FACTOR RBM22"/>
    <property type="match status" value="1"/>
</dbReference>
<dbReference type="InterPro" id="IPR039171">
    <property type="entry name" value="Cwc2/Slt11"/>
</dbReference>
<dbReference type="SMART" id="SM00360">
    <property type="entry name" value="RRM"/>
    <property type="match status" value="1"/>
</dbReference>
<dbReference type="SMART" id="SM00356">
    <property type="entry name" value="ZnF_C3H1"/>
    <property type="match status" value="1"/>
</dbReference>
<dbReference type="GO" id="GO:0008270">
    <property type="term" value="F:zinc ion binding"/>
    <property type="evidence" value="ECO:0007669"/>
    <property type="project" value="UniProtKB-KW"/>
</dbReference>
<evidence type="ECO:0000256" key="6">
    <source>
        <dbReference type="PROSITE-ProRule" id="PRU00723"/>
    </source>
</evidence>
<gene>
    <name evidence="10" type="ORF">RMAR00112_LOCUS11567</name>
</gene>
<dbReference type="InterPro" id="IPR012677">
    <property type="entry name" value="Nucleotide-bd_a/b_plait_sf"/>
</dbReference>
<dbReference type="InterPro" id="IPR032297">
    <property type="entry name" value="Torus"/>
</dbReference>
<proteinExistence type="predicted"/>
<evidence type="ECO:0000256" key="4">
    <source>
        <dbReference type="ARBA" id="ARBA00022884"/>
    </source>
</evidence>
<keyword evidence="1 6" id="KW-0479">Metal-binding</keyword>
<keyword evidence="3 6" id="KW-0862">Zinc</keyword>
<evidence type="ECO:0000256" key="7">
    <source>
        <dbReference type="SAM" id="MobiDB-lite"/>
    </source>
</evidence>
<dbReference type="PROSITE" id="PS50102">
    <property type="entry name" value="RRM"/>
    <property type="match status" value="1"/>
</dbReference>
<name>A0A7S2ZME9_9RHOD</name>
<dbReference type="GO" id="GO:0000974">
    <property type="term" value="C:Prp19 complex"/>
    <property type="evidence" value="ECO:0007669"/>
    <property type="project" value="TreeGrafter"/>
</dbReference>
<dbReference type="GO" id="GO:0036002">
    <property type="term" value="F:pre-mRNA binding"/>
    <property type="evidence" value="ECO:0007669"/>
    <property type="project" value="TreeGrafter"/>
</dbReference>
<organism evidence="10">
    <name type="scientific">Rhodosorus marinus</name>
    <dbReference type="NCBI Taxonomy" id="101924"/>
    <lineage>
        <taxon>Eukaryota</taxon>
        <taxon>Rhodophyta</taxon>
        <taxon>Stylonematophyceae</taxon>
        <taxon>Stylonematales</taxon>
        <taxon>Stylonemataceae</taxon>
        <taxon>Rhodosorus</taxon>
    </lineage>
</organism>
<dbReference type="GO" id="GO:0071006">
    <property type="term" value="C:U2-type catalytic step 1 spliceosome"/>
    <property type="evidence" value="ECO:0007669"/>
    <property type="project" value="TreeGrafter"/>
</dbReference>
<dbReference type="Pfam" id="PF21369">
    <property type="entry name" value="STL11_N"/>
    <property type="match status" value="1"/>
</dbReference>
<dbReference type="FunFam" id="3.30.70.330:FF:000476">
    <property type="entry name" value="Zinc finger CCCH domain-containing protein 4"/>
    <property type="match status" value="1"/>
</dbReference>
<dbReference type="EMBL" id="HBHW01014983">
    <property type="protein sequence ID" value="CAE0043594.1"/>
    <property type="molecule type" value="Transcribed_RNA"/>
</dbReference>
<feature type="region of interest" description="Disordered" evidence="7">
    <location>
        <begin position="387"/>
        <end position="439"/>
    </location>
</feature>
<dbReference type="InterPro" id="IPR000504">
    <property type="entry name" value="RRM_dom"/>
</dbReference>
<keyword evidence="2 6" id="KW-0863">Zinc-finger</keyword>
<dbReference type="Gene3D" id="3.30.70.330">
    <property type="match status" value="1"/>
</dbReference>
<feature type="zinc finger region" description="C3H1-type" evidence="6">
    <location>
        <begin position="166"/>
        <end position="193"/>
    </location>
</feature>
<feature type="domain" description="C3H1-type" evidence="9">
    <location>
        <begin position="166"/>
        <end position="193"/>
    </location>
</feature>
<feature type="domain" description="RRM" evidence="8">
    <location>
        <begin position="242"/>
        <end position="315"/>
    </location>
</feature>
<feature type="region of interest" description="Disordered" evidence="7">
    <location>
        <begin position="312"/>
        <end position="367"/>
    </location>
</feature>
<dbReference type="GO" id="GO:0017070">
    <property type="term" value="F:U6 snRNA binding"/>
    <property type="evidence" value="ECO:0007669"/>
    <property type="project" value="TreeGrafter"/>
</dbReference>
<evidence type="ECO:0000259" key="8">
    <source>
        <dbReference type="PROSITE" id="PS50102"/>
    </source>
</evidence>
<dbReference type="SUPFAM" id="SSF54928">
    <property type="entry name" value="RNA-binding domain, RBD"/>
    <property type="match status" value="1"/>
</dbReference>
<evidence type="ECO:0000313" key="10">
    <source>
        <dbReference type="EMBL" id="CAE0043594.1"/>
    </source>
</evidence>
<dbReference type="AlphaFoldDB" id="A0A7S2ZME9"/>
<dbReference type="PANTHER" id="PTHR14089:SF6">
    <property type="entry name" value="PRE-MRNA-SPLICING FACTOR RBM22"/>
    <property type="match status" value="1"/>
</dbReference>
<protein>
    <recommendedName>
        <fullName evidence="11">Pre-mRNA-splicing factor RBM22</fullName>
    </recommendedName>
</protein>
<dbReference type="InterPro" id="IPR000571">
    <property type="entry name" value="Znf_CCCH"/>
</dbReference>
<keyword evidence="4 5" id="KW-0694">RNA-binding</keyword>
<evidence type="ECO:0000256" key="1">
    <source>
        <dbReference type="ARBA" id="ARBA00022723"/>
    </source>
</evidence>
<evidence type="ECO:0000256" key="5">
    <source>
        <dbReference type="PROSITE-ProRule" id="PRU00176"/>
    </source>
</evidence>
<evidence type="ECO:0000259" key="9">
    <source>
        <dbReference type="PROSITE" id="PS50103"/>
    </source>
</evidence>
<sequence length="439" mass="47795">MAQYQGAAKGHSADPRKTSVEAAEFPMLCETCLGPNPYVKMMKESYGRECKICTRPFVVFRWKPGGDGTRYKKTEICQTCARVKNVCQTCLFDLQYGLPVQVRDQTLAEADRQATIIPKSDVNREFTAGMQERAVANGDIDKIYESESGNKALAEKLARKGPYYERNRTHVCSFFARGECTRGAYCPYRHEMVQETELSDQNMKDRYYGVNDPVAQKMLKGLDGALGKKFGPPPAPADQSVRTLFVGGVTGLITEAELREHFQASGEISSVRLITDKGIAFVEMKSRQSAEAAVQALHGNLNIAGARLSVKWAKPQKGREEDRTGDGLMPNPTGDRRPEDATSMLPNQGIGGTSAVPVSGPGAPVARDAKGNPIGVFIPPVGYGSAGLGENFPQVPPPGKIPKAKKHSSKLPAVVYKSQDPNQLGSYGRTPKTSGYDRK</sequence>